<dbReference type="InterPro" id="IPR033557">
    <property type="entry name" value="CIMAP2"/>
</dbReference>
<gene>
    <name evidence="1" type="ORF">V1477_002040</name>
</gene>
<keyword evidence="2" id="KW-1185">Reference proteome</keyword>
<reference evidence="1 2" key="1">
    <citation type="journal article" date="2024" name="Ann. Entomol. Soc. Am.">
        <title>Genomic analyses of the southern and eastern yellowjacket wasps (Hymenoptera: Vespidae) reveal evolutionary signatures of social life.</title>
        <authorList>
            <person name="Catto M.A."/>
            <person name="Caine P.B."/>
            <person name="Orr S.E."/>
            <person name="Hunt B.G."/>
            <person name="Goodisman M.A.D."/>
        </authorList>
    </citation>
    <scope>NUCLEOTIDE SEQUENCE [LARGE SCALE GENOMIC DNA]</scope>
    <source>
        <strain evidence="1">232</strain>
        <tissue evidence="1">Head and thorax</tissue>
    </source>
</reference>
<sequence>MRCDHGTITFKLCRCSCKWRCKCLIPRKKKPPPPFNRATSRDTKIGLHPKLYTHYSHAPSVGRYDVLPIKTKAQAISWKRELETKQFSESLGGRYLKSRLIQKDLMITGRGPGTHEIEQWPENVLNKPCKSIHEDVGFGTVPRFKSVYSKTPGPGYLKVHNPYYYLELNRLKGFSSLPTFEYDGLMPRFKDIQRDHSLPCNIYNVKDSKSIEAVLNKVIGKRGPYDLFTGPRDETTLKGYMSKKIEDYRGWPLSLPGEIDKLLHKSNYYKGRITTCPRFPKMSGLRMALKDINMCYKDPNDPGPGYYNPSSPRKPKNRMNYPFDSNIENVRPIMQDVGYPGPGRYKIKEVKRIKGNGWTWIFKSKEPRTIGAILPKPYSNF</sequence>
<evidence type="ECO:0000313" key="2">
    <source>
        <dbReference type="Proteomes" id="UP001607303"/>
    </source>
</evidence>
<dbReference type="EMBL" id="JAYRBN010000026">
    <property type="protein sequence ID" value="KAL2749969.1"/>
    <property type="molecule type" value="Genomic_DNA"/>
</dbReference>
<name>A0ABD2CZA2_VESMC</name>
<dbReference type="Proteomes" id="UP001607303">
    <property type="component" value="Unassembled WGS sequence"/>
</dbReference>
<dbReference type="PANTHER" id="PTHR34914">
    <property type="entry name" value="LYMPHOCYTE EXPANSION MOLECULE"/>
    <property type="match status" value="1"/>
</dbReference>
<dbReference type="Pfam" id="PF07004">
    <property type="entry name" value="SHIPPO-rpt"/>
    <property type="match status" value="2"/>
</dbReference>
<proteinExistence type="predicted"/>
<evidence type="ECO:0000313" key="1">
    <source>
        <dbReference type="EMBL" id="KAL2749969.1"/>
    </source>
</evidence>
<protein>
    <submittedName>
        <fullName evidence="1">Lymphocyte expansion molecule-like</fullName>
    </submittedName>
</protein>
<dbReference type="AlphaFoldDB" id="A0ABD2CZA2"/>
<dbReference type="PANTHER" id="PTHR34914:SF1">
    <property type="entry name" value="LYMPHOCYTE EXPANSION MOLECULE"/>
    <property type="match status" value="1"/>
</dbReference>
<accession>A0ABD2CZA2</accession>
<dbReference type="InterPro" id="IPR010736">
    <property type="entry name" value="SHIPPO-rpt"/>
</dbReference>
<comment type="caution">
    <text evidence="1">The sequence shown here is derived from an EMBL/GenBank/DDBJ whole genome shotgun (WGS) entry which is preliminary data.</text>
</comment>
<organism evidence="1 2">
    <name type="scientific">Vespula maculifrons</name>
    <name type="common">Eastern yellow jacket</name>
    <name type="synonym">Wasp</name>
    <dbReference type="NCBI Taxonomy" id="7453"/>
    <lineage>
        <taxon>Eukaryota</taxon>
        <taxon>Metazoa</taxon>
        <taxon>Ecdysozoa</taxon>
        <taxon>Arthropoda</taxon>
        <taxon>Hexapoda</taxon>
        <taxon>Insecta</taxon>
        <taxon>Pterygota</taxon>
        <taxon>Neoptera</taxon>
        <taxon>Endopterygota</taxon>
        <taxon>Hymenoptera</taxon>
        <taxon>Apocrita</taxon>
        <taxon>Aculeata</taxon>
        <taxon>Vespoidea</taxon>
        <taxon>Vespidae</taxon>
        <taxon>Vespinae</taxon>
        <taxon>Vespula</taxon>
    </lineage>
</organism>